<feature type="binding site" evidence="4">
    <location>
        <position position="56"/>
    </location>
    <ligand>
        <name>Zn(2+)</name>
        <dbReference type="ChEBI" id="CHEBI:29105"/>
    </ligand>
</feature>
<gene>
    <name evidence="4 6" type="primary">msrB</name>
    <name evidence="6" type="ORF">KIP89_16975</name>
</gene>
<keyword evidence="4" id="KW-0479">Metal-binding</keyword>
<evidence type="ECO:0000313" key="6">
    <source>
        <dbReference type="EMBL" id="MBS9478803.1"/>
    </source>
</evidence>
<accession>A0ABS5RAV5</accession>
<dbReference type="Pfam" id="PF01641">
    <property type="entry name" value="SelR"/>
    <property type="match status" value="1"/>
</dbReference>
<evidence type="ECO:0000256" key="1">
    <source>
        <dbReference type="ARBA" id="ARBA00007174"/>
    </source>
</evidence>
<dbReference type="InterPro" id="IPR011057">
    <property type="entry name" value="Mss4-like_sf"/>
</dbReference>
<evidence type="ECO:0000313" key="7">
    <source>
        <dbReference type="Proteomes" id="UP001166585"/>
    </source>
</evidence>
<dbReference type="HAMAP" id="MF_01400">
    <property type="entry name" value="MsrB"/>
    <property type="match status" value="1"/>
</dbReference>
<evidence type="ECO:0000256" key="4">
    <source>
        <dbReference type="HAMAP-Rule" id="MF_01400"/>
    </source>
</evidence>
<protein>
    <recommendedName>
        <fullName evidence="4">Peptide methionine sulfoxide reductase MsrB</fullName>
        <ecNumber evidence="4">1.8.4.12</ecNumber>
    </recommendedName>
    <alternativeName>
        <fullName evidence="4">Peptide-methionine (R)-S-oxide reductase</fullName>
    </alternativeName>
</protein>
<comment type="cofactor">
    <cofactor evidence="4">
        <name>Zn(2+)</name>
        <dbReference type="ChEBI" id="CHEBI:29105"/>
    </cofactor>
    <text evidence="4">Binds 1 zinc ion per subunit. The zinc ion is important for the structural integrity of the protein.</text>
</comment>
<evidence type="ECO:0000259" key="5">
    <source>
        <dbReference type="PROSITE" id="PS51790"/>
    </source>
</evidence>
<evidence type="ECO:0000256" key="2">
    <source>
        <dbReference type="ARBA" id="ARBA00023002"/>
    </source>
</evidence>
<sequence length="142" mass="15793">MNEASRRPKVIKSEAEWRDQLTPEQYRVTREHGTECAFGGPHLSQKEPGLYSCVCCDAPLFRSDAKFESGTGWPSFLQPVDAQAVTERHDFSYGMHRVEVLCATCDAHLGHVFPDGPRPTGLRYCMNGVAMNFTPDRDGAAS</sequence>
<proteinExistence type="inferred from homology"/>
<dbReference type="RefSeq" id="WP_213756769.1">
    <property type="nucleotide sequence ID" value="NZ_JAHCQH010000021.1"/>
</dbReference>
<feature type="binding site" evidence="4">
    <location>
        <position position="53"/>
    </location>
    <ligand>
        <name>Zn(2+)</name>
        <dbReference type="ChEBI" id="CHEBI:29105"/>
    </ligand>
</feature>
<keyword evidence="7" id="KW-1185">Reference proteome</keyword>
<dbReference type="NCBIfam" id="TIGR00357">
    <property type="entry name" value="peptide-methionine (R)-S-oxide reductase MsrB"/>
    <property type="match status" value="1"/>
</dbReference>
<dbReference type="Gene3D" id="2.170.150.20">
    <property type="entry name" value="Peptide methionine sulfoxide reductase"/>
    <property type="match status" value="1"/>
</dbReference>
<comment type="catalytic activity">
    <reaction evidence="3 4">
        <text>L-methionyl-[protein] + [thioredoxin]-disulfide + H2O = L-methionyl-(R)-S-oxide-[protein] + [thioredoxin]-dithiol</text>
        <dbReference type="Rhea" id="RHEA:24164"/>
        <dbReference type="Rhea" id="RHEA-COMP:10698"/>
        <dbReference type="Rhea" id="RHEA-COMP:10700"/>
        <dbReference type="Rhea" id="RHEA-COMP:12313"/>
        <dbReference type="Rhea" id="RHEA-COMP:12314"/>
        <dbReference type="ChEBI" id="CHEBI:15377"/>
        <dbReference type="ChEBI" id="CHEBI:16044"/>
        <dbReference type="ChEBI" id="CHEBI:29950"/>
        <dbReference type="ChEBI" id="CHEBI:45764"/>
        <dbReference type="ChEBI" id="CHEBI:50058"/>
        <dbReference type="EC" id="1.8.4.12"/>
    </reaction>
</comment>
<dbReference type="PROSITE" id="PS51790">
    <property type="entry name" value="MSRB"/>
    <property type="match status" value="1"/>
</dbReference>
<dbReference type="GO" id="GO:0033743">
    <property type="term" value="F:peptide-methionine (R)-S-oxide reductase activity"/>
    <property type="evidence" value="ECO:0007669"/>
    <property type="project" value="UniProtKB-EC"/>
</dbReference>
<dbReference type="PANTHER" id="PTHR10173">
    <property type="entry name" value="METHIONINE SULFOXIDE REDUCTASE"/>
    <property type="match status" value="1"/>
</dbReference>
<comment type="caution">
    <text evidence="6">The sequence shown here is derived from an EMBL/GenBank/DDBJ whole genome shotgun (WGS) entry which is preliminary data.</text>
</comment>
<comment type="similarity">
    <text evidence="1 4">Belongs to the MsrB Met sulfoxide reductase family.</text>
</comment>
<dbReference type="InterPro" id="IPR028427">
    <property type="entry name" value="Met_Sox_Rdtase_MsrB"/>
</dbReference>
<reference evidence="6" key="1">
    <citation type="submission" date="2021-05" db="EMBL/GenBank/DDBJ databases">
        <authorList>
            <person name="Sun Q."/>
            <person name="Inoue M."/>
        </authorList>
    </citation>
    <scope>NUCLEOTIDE SEQUENCE</scope>
    <source>
        <strain evidence="6">VKM B-3255</strain>
    </source>
</reference>
<dbReference type="EMBL" id="JAHCQH010000021">
    <property type="protein sequence ID" value="MBS9478803.1"/>
    <property type="molecule type" value="Genomic_DNA"/>
</dbReference>
<dbReference type="InterPro" id="IPR002579">
    <property type="entry name" value="Met_Sox_Rdtase_MsrB_dom"/>
</dbReference>
<evidence type="ECO:0000256" key="3">
    <source>
        <dbReference type="ARBA" id="ARBA00048488"/>
    </source>
</evidence>
<dbReference type="Proteomes" id="UP001166585">
    <property type="component" value="Unassembled WGS sequence"/>
</dbReference>
<organism evidence="6 7">
    <name type="scientific">Ancylobacter radicis</name>
    <dbReference type="NCBI Taxonomy" id="2836179"/>
    <lineage>
        <taxon>Bacteria</taxon>
        <taxon>Pseudomonadati</taxon>
        <taxon>Pseudomonadota</taxon>
        <taxon>Alphaproteobacteria</taxon>
        <taxon>Hyphomicrobiales</taxon>
        <taxon>Xanthobacteraceae</taxon>
        <taxon>Ancylobacter</taxon>
    </lineage>
</organism>
<keyword evidence="4" id="KW-0862">Zinc</keyword>
<keyword evidence="2 4" id="KW-0560">Oxidoreductase</keyword>
<feature type="binding site" evidence="4">
    <location>
        <position position="105"/>
    </location>
    <ligand>
        <name>Zn(2+)</name>
        <dbReference type="ChEBI" id="CHEBI:29105"/>
    </ligand>
</feature>
<feature type="domain" description="MsrB" evidence="5">
    <location>
        <begin position="14"/>
        <end position="136"/>
    </location>
</feature>
<dbReference type="EC" id="1.8.4.12" evidence="4"/>
<name>A0ABS5RAV5_9HYPH</name>
<dbReference type="SUPFAM" id="SSF51316">
    <property type="entry name" value="Mss4-like"/>
    <property type="match status" value="1"/>
</dbReference>
<feature type="active site" description="Nucleophile" evidence="4">
    <location>
        <position position="125"/>
    </location>
</feature>
<feature type="binding site" evidence="4">
    <location>
        <position position="102"/>
    </location>
    <ligand>
        <name>Zn(2+)</name>
        <dbReference type="ChEBI" id="CHEBI:29105"/>
    </ligand>
</feature>
<dbReference type="PANTHER" id="PTHR10173:SF52">
    <property type="entry name" value="METHIONINE-R-SULFOXIDE REDUCTASE B1"/>
    <property type="match status" value="1"/>
</dbReference>